<dbReference type="OrthoDB" id="5121913at2"/>
<dbReference type="AlphaFoldDB" id="A0A221M9W4"/>
<organism evidence="2 3">
    <name type="scientific">Virgibacillus necropolis</name>
    <dbReference type="NCBI Taxonomy" id="163877"/>
    <lineage>
        <taxon>Bacteria</taxon>
        <taxon>Bacillati</taxon>
        <taxon>Bacillota</taxon>
        <taxon>Bacilli</taxon>
        <taxon>Bacillales</taxon>
        <taxon>Bacillaceae</taxon>
        <taxon>Virgibacillus</taxon>
    </lineage>
</organism>
<feature type="domain" description="Spore protein YkvP/CgeB glycosyl transferase-like" evidence="1">
    <location>
        <begin position="175"/>
        <end position="298"/>
    </location>
</feature>
<dbReference type="KEGG" id="vne:CFK40_05120"/>
<dbReference type="Pfam" id="PF13524">
    <property type="entry name" value="Glyco_trans_1_2"/>
    <property type="match status" value="1"/>
</dbReference>
<name>A0A221M9W4_9BACI</name>
<evidence type="ECO:0000313" key="3">
    <source>
        <dbReference type="Proteomes" id="UP000204391"/>
    </source>
</evidence>
<proteinExistence type="predicted"/>
<dbReference type="EMBL" id="CP022437">
    <property type="protein sequence ID" value="ASN04433.1"/>
    <property type="molecule type" value="Genomic_DNA"/>
</dbReference>
<dbReference type="SUPFAM" id="SSF53756">
    <property type="entry name" value="UDP-Glycosyltransferase/glycogen phosphorylase"/>
    <property type="match status" value="1"/>
</dbReference>
<reference evidence="2 3" key="1">
    <citation type="journal article" date="2003" name="Int. J. Syst. Evol. Microbiol.">
        <title>Virgibacillus carmonensis sp. nov., Virgibacillus necropolis sp. nov. and Virgibacillus picturae sp. nov., three novel species isolated from deteriorated mural paintings, transfer of the species of the genus salibacillus to Virgibacillus, as Virgibacillus marismortui comb. nov. and Virgibacillus salexigens comb. nov., and emended description of the genus Virgibacillus.</title>
        <authorList>
            <person name="Heyrman J."/>
            <person name="Logan N.A."/>
            <person name="Busse H.J."/>
            <person name="Balcaen A."/>
            <person name="Lebbe L."/>
            <person name="Rodriguez-Diaz M."/>
            <person name="Swings J."/>
            <person name="De Vos P."/>
        </authorList>
    </citation>
    <scope>NUCLEOTIDE SEQUENCE [LARGE SCALE GENOMIC DNA]</scope>
    <source>
        <strain evidence="2 3">LMG 19488</strain>
    </source>
</reference>
<gene>
    <name evidence="2" type="ORF">CFK40_05120</name>
</gene>
<dbReference type="Proteomes" id="UP000204391">
    <property type="component" value="Chromosome"/>
</dbReference>
<dbReference type="InterPro" id="IPR055259">
    <property type="entry name" value="YkvP/CgeB_Glyco_trans-like"/>
</dbReference>
<dbReference type="RefSeq" id="WP_089531180.1">
    <property type="nucleotide sequence ID" value="NZ_CP022437.1"/>
</dbReference>
<evidence type="ECO:0000259" key="1">
    <source>
        <dbReference type="Pfam" id="PF13524"/>
    </source>
</evidence>
<protein>
    <recommendedName>
        <fullName evidence="1">Spore protein YkvP/CgeB glycosyl transferase-like domain-containing protein</fullName>
    </recommendedName>
</protein>
<accession>A0A221M9W4</accession>
<evidence type="ECO:0000313" key="2">
    <source>
        <dbReference type="EMBL" id="ASN04433.1"/>
    </source>
</evidence>
<sequence length="307" mass="36328">MINVLFIAEDTSSLLNKNFYYLEQELSNIVNLTIWRKPGHISYILKQLPTRPDFILLLNDIDKEMSPMVKGLANIDIPTGLFINDVHRFTSLRRNYIAKNNISYLFTVVRDKFIETYPEFENKMEWFPHFVNIELCKDYGLEKEINLLMMGAINDFYPLRQRIIKSYEGNTDFVYHHHPGYRKLSEQEEKQHFIGQLYAKEINRAKILFTCPSILNYPVIKYFEALACKSLLLAPTFKELEDLGFIPGFHFVPIDENNFKEKAAYFLANEAERQKIVEQGYNFIRQKHSVKRRTQQLVKKIESILHK</sequence>
<keyword evidence="3" id="KW-1185">Reference proteome</keyword>